<dbReference type="Gene3D" id="3.20.20.20">
    <property type="entry name" value="Dihydropteroate synthase-like"/>
    <property type="match status" value="1"/>
</dbReference>
<dbReference type="UniPathway" id="UPA00077">
    <property type="reaction ID" value="UER00156"/>
</dbReference>
<dbReference type="AlphaFoldDB" id="A0A1E5FZ11"/>
<keyword evidence="9" id="KW-0460">Magnesium</keyword>
<feature type="domain" description="Pterin-binding" evidence="13">
    <location>
        <begin position="137"/>
        <end position="383"/>
    </location>
</feature>
<comment type="pathway">
    <text evidence="3">Cofactor biosynthesis; tetrahydrofolate biosynthesis; 7,8-dihydrofolate from 2-amino-4-hydroxy-6-hydroxymethyl-7,8-dihydropteridine diphosphate and 4-aminobenzoate: step 1/2.</text>
</comment>
<keyword evidence="15" id="KW-1185">Reference proteome</keyword>
<dbReference type="PROSITE" id="PS50972">
    <property type="entry name" value="PTERIN_BINDING"/>
    <property type="match status" value="1"/>
</dbReference>
<accession>A0A1E5FZ11</accession>
<dbReference type="NCBIfam" id="TIGR01496">
    <property type="entry name" value="DHPS"/>
    <property type="match status" value="1"/>
</dbReference>
<evidence type="ECO:0000313" key="15">
    <source>
        <dbReference type="Proteomes" id="UP000094296"/>
    </source>
</evidence>
<comment type="caution">
    <text evidence="14">The sequence shown here is derived from an EMBL/GenBank/DDBJ whole genome shotgun (WGS) entry which is preliminary data.</text>
</comment>
<comment type="cofactor">
    <cofactor evidence="2">
        <name>Mg(2+)</name>
        <dbReference type="ChEBI" id="CHEBI:18420"/>
    </cofactor>
</comment>
<evidence type="ECO:0000256" key="4">
    <source>
        <dbReference type="ARBA" id="ARBA00009503"/>
    </source>
</evidence>
<evidence type="ECO:0000256" key="1">
    <source>
        <dbReference type="ARBA" id="ARBA00000012"/>
    </source>
</evidence>
<dbReference type="PROSITE" id="PS00792">
    <property type="entry name" value="DHPS_1"/>
    <property type="match status" value="1"/>
</dbReference>
<keyword evidence="8" id="KW-0479">Metal-binding</keyword>
<dbReference type="SUPFAM" id="SSF51717">
    <property type="entry name" value="Dihydropteroate synthetase-like"/>
    <property type="match status" value="1"/>
</dbReference>
<organism evidence="14 15">
    <name type="scientific">Desulfuribacillus alkaliarsenatis</name>
    <dbReference type="NCBI Taxonomy" id="766136"/>
    <lineage>
        <taxon>Bacteria</taxon>
        <taxon>Bacillati</taxon>
        <taxon>Bacillota</taxon>
        <taxon>Desulfuribacillia</taxon>
        <taxon>Desulfuribacillales</taxon>
        <taxon>Desulfuribacillaceae</taxon>
        <taxon>Desulfuribacillus</taxon>
    </lineage>
</organism>
<dbReference type="InterPro" id="IPR000489">
    <property type="entry name" value="Pterin-binding_dom"/>
</dbReference>
<evidence type="ECO:0000259" key="13">
    <source>
        <dbReference type="PROSITE" id="PS50972"/>
    </source>
</evidence>
<proteinExistence type="inferred from homology"/>
<reference evidence="14 15" key="1">
    <citation type="submission" date="2016-09" db="EMBL/GenBank/DDBJ databases">
        <title>Draft genome sequence for the type strain of Desulfuribacillus alkaliarsenatis AHT28, an obligately anaerobic, sulfidogenic bacterium isolated from Russian soda lake sediments.</title>
        <authorList>
            <person name="Abin C.A."/>
            <person name="Hollibaugh J.T."/>
        </authorList>
    </citation>
    <scope>NUCLEOTIDE SEQUENCE [LARGE SCALE GENOMIC DNA]</scope>
    <source>
        <strain evidence="14 15">AHT28</strain>
    </source>
</reference>
<dbReference type="InterPro" id="IPR045031">
    <property type="entry name" value="DHP_synth-like"/>
</dbReference>
<comment type="function">
    <text evidence="12">Catalyzes the condensation of para-aminobenzoate (pABA) with 6-hydroxymethyl-7,8-dihydropterin diphosphate (DHPt-PP) to form 7,8-dihydropteroate (H2Pte), the immediate precursor of folate derivatives.</text>
</comment>
<dbReference type="GO" id="GO:0005829">
    <property type="term" value="C:cytosol"/>
    <property type="evidence" value="ECO:0007669"/>
    <property type="project" value="TreeGrafter"/>
</dbReference>
<comment type="similarity">
    <text evidence="4">Belongs to the DHPS family.</text>
</comment>
<dbReference type="InterPro" id="IPR006390">
    <property type="entry name" value="DHP_synth_dom"/>
</dbReference>
<dbReference type="GO" id="GO:0004156">
    <property type="term" value="F:dihydropteroate synthase activity"/>
    <property type="evidence" value="ECO:0007669"/>
    <property type="project" value="UniProtKB-EC"/>
</dbReference>
<name>A0A1E5FZ11_9FIRM</name>
<dbReference type="CDD" id="cd00739">
    <property type="entry name" value="DHPS"/>
    <property type="match status" value="1"/>
</dbReference>
<gene>
    <name evidence="14" type="ORF">BHF68_11920</name>
</gene>
<dbReference type="EMBL" id="MIJE01000035">
    <property type="protein sequence ID" value="OEF95809.1"/>
    <property type="molecule type" value="Genomic_DNA"/>
</dbReference>
<sequence>MLTFQNRQELASMMEQIGADAPGVQIMKQKGEFFHVYVSNVNLRAANIMKQEMLSKGGEACLHMGVSKLELESSDVILFGSRRIFKKIIANFSFQPFGLKRISKELKEMFDAYDRSQNLNEIPEWCKHMNIPLKKRTIIMGILNVTPDSFSDGGSYTTVELAVRRAKEMVAEGADIIDIGGESTRPGALPVNLEAELVRVLPIVKAVAKEIQTPISVDTYKAEVAEAAVKEGAKIINDVWGAKKQPEIAKVAAKYKVPIILMHNRDNKEYKNLVGEMIQDLRESIDIAQNAGVINDYIILDPGIGFAKEYEHNLEVMYRLRDICKLGYPVLLGTSRKSLIAKTLDLPVNERVEGTAATVALGIERGVDIVRVHEVKEMQRVCRMMDAMVRR</sequence>
<dbReference type="Pfam" id="PF00809">
    <property type="entry name" value="Pterin_bind"/>
    <property type="match status" value="1"/>
</dbReference>
<evidence type="ECO:0000256" key="2">
    <source>
        <dbReference type="ARBA" id="ARBA00001946"/>
    </source>
</evidence>
<keyword evidence="10" id="KW-0289">Folate biosynthesis</keyword>
<dbReference type="FunFam" id="3.20.20.20:FF:000006">
    <property type="entry name" value="Dihydropteroate synthase"/>
    <property type="match status" value="1"/>
</dbReference>
<dbReference type="GO" id="GO:0046872">
    <property type="term" value="F:metal ion binding"/>
    <property type="evidence" value="ECO:0007669"/>
    <property type="project" value="UniProtKB-KW"/>
</dbReference>
<dbReference type="EC" id="2.5.1.15" evidence="5"/>
<dbReference type="InterPro" id="IPR011005">
    <property type="entry name" value="Dihydropteroate_synth-like_sf"/>
</dbReference>
<evidence type="ECO:0000256" key="3">
    <source>
        <dbReference type="ARBA" id="ARBA00004763"/>
    </source>
</evidence>
<evidence type="ECO:0000256" key="8">
    <source>
        <dbReference type="ARBA" id="ARBA00022723"/>
    </source>
</evidence>
<evidence type="ECO:0000256" key="10">
    <source>
        <dbReference type="ARBA" id="ARBA00022909"/>
    </source>
</evidence>
<dbReference type="Proteomes" id="UP000094296">
    <property type="component" value="Unassembled WGS sequence"/>
</dbReference>
<dbReference type="PANTHER" id="PTHR20941">
    <property type="entry name" value="FOLATE SYNTHESIS PROTEINS"/>
    <property type="match status" value="1"/>
</dbReference>
<evidence type="ECO:0000256" key="6">
    <source>
        <dbReference type="ARBA" id="ARBA00016919"/>
    </source>
</evidence>
<dbReference type="STRING" id="766136.BHF68_11920"/>
<dbReference type="GO" id="GO:0046656">
    <property type="term" value="P:folic acid biosynthetic process"/>
    <property type="evidence" value="ECO:0007669"/>
    <property type="project" value="UniProtKB-KW"/>
</dbReference>
<dbReference type="PANTHER" id="PTHR20941:SF1">
    <property type="entry name" value="FOLIC ACID SYNTHESIS PROTEIN FOL1"/>
    <property type="match status" value="1"/>
</dbReference>
<evidence type="ECO:0000256" key="5">
    <source>
        <dbReference type="ARBA" id="ARBA00012458"/>
    </source>
</evidence>
<evidence type="ECO:0000256" key="11">
    <source>
        <dbReference type="ARBA" id="ARBA00030193"/>
    </source>
</evidence>
<keyword evidence="7" id="KW-0808">Transferase</keyword>
<dbReference type="PROSITE" id="PS00793">
    <property type="entry name" value="DHPS_2"/>
    <property type="match status" value="1"/>
</dbReference>
<evidence type="ECO:0000256" key="12">
    <source>
        <dbReference type="ARBA" id="ARBA00053449"/>
    </source>
</evidence>
<comment type="catalytic activity">
    <reaction evidence="1">
        <text>(7,8-dihydropterin-6-yl)methyl diphosphate + 4-aminobenzoate = 7,8-dihydropteroate + diphosphate</text>
        <dbReference type="Rhea" id="RHEA:19949"/>
        <dbReference type="ChEBI" id="CHEBI:17836"/>
        <dbReference type="ChEBI" id="CHEBI:17839"/>
        <dbReference type="ChEBI" id="CHEBI:33019"/>
        <dbReference type="ChEBI" id="CHEBI:72950"/>
        <dbReference type="EC" id="2.5.1.15"/>
    </reaction>
</comment>
<evidence type="ECO:0000313" key="14">
    <source>
        <dbReference type="EMBL" id="OEF95809.1"/>
    </source>
</evidence>
<evidence type="ECO:0000256" key="7">
    <source>
        <dbReference type="ARBA" id="ARBA00022679"/>
    </source>
</evidence>
<evidence type="ECO:0000256" key="9">
    <source>
        <dbReference type="ARBA" id="ARBA00022842"/>
    </source>
</evidence>
<dbReference type="GO" id="GO:0046654">
    <property type="term" value="P:tetrahydrofolate biosynthetic process"/>
    <property type="evidence" value="ECO:0007669"/>
    <property type="project" value="UniProtKB-UniPathway"/>
</dbReference>
<protein>
    <recommendedName>
        <fullName evidence="6">Dihydropteroate synthase</fullName>
        <ecNumber evidence="5">2.5.1.15</ecNumber>
    </recommendedName>
    <alternativeName>
        <fullName evidence="11">Dihydropteroate pyrophosphorylase</fullName>
    </alternativeName>
</protein>